<name>A0A1M7U7Z9_9BRAD</name>
<reference evidence="2" key="1">
    <citation type="submission" date="2016-11" db="EMBL/GenBank/DDBJ databases">
        <authorList>
            <person name="Varghese N."/>
            <person name="Submissions S."/>
        </authorList>
    </citation>
    <scope>NUCLEOTIDE SEQUENCE [LARGE SCALE GENOMIC DNA]</scope>
    <source>
        <strain evidence="2">GAS401</strain>
    </source>
</reference>
<protein>
    <submittedName>
        <fullName evidence="1">Trypsin-like peptidase domain-containing protein</fullName>
    </submittedName>
</protein>
<accession>A0A1M7U7Z9</accession>
<dbReference type="Proteomes" id="UP000184096">
    <property type="component" value="Chromosome I"/>
</dbReference>
<gene>
    <name evidence="1" type="ORF">SAMN05444170_3929</name>
</gene>
<sequence length="257" mass="28484">MALDRLSLSTVPITPFFNDLRLPEATGFVWKRRDRFYLITNWHVATATHIFTKQLLLKTGARPNRFRCSFVIRVGALEREIVDIPIRDDNDEPLWLVYAAQHIRAIDIVAIPLDADALKGKVTLLPVNELAPGRIAIMIGVDVFILGYPFGSGPPAFPVWKRGSIASEPDLVKAATGYYLVDTASRPGMSGSPVILRSWNSHIMESNAFAATTDGPIDRVIGVYSGRKDDVPGDAQIGMVWHVSYIDDIIDGDKRDI</sequence>
<dbReference type="InterPro" id="IPR009003">
    <property type="entry name" value="Peptidase_S1_PA"/>
</dbReference>
<dbReference type="SUPFAM" id="SSF50494">
    <property type="entry name" value="Trypsin-like serine proteases"/>
    <property type="match status" value="1"/>
</dbReference>
<dbReference type="EMBL" id="LT670849">
    <property type="protein sequence ID" value="SHN79151.1"/>
    <property type="molecule type" value="Genomic_DNA"/>
</dbReference>
<evidence type="ECO:0000313" key="1">
    <source>
        <dbReference type="EMBL" id="SHN79151.1"/>
    </source>
</evidence>
<evidence type="ECO:0000313" key="2">
    <source>
        <dbReference type="Proteomes" id="UP000184096"/>
    </source>
</evidence>
<proteinExistence type="predicted"/>
<organism evidence="1 2">
    <name type="scientific">Bradyrhizobium erythrophlei</name>
    <dbReference type="NCBI Taxonomy" id="1437360"/>
    <lineage>
        <taxon>Bacteria</taxon>
        <taxon>Pseudomonadati</taxon>
        <taxon>Pseudomonadota</taxon>
        <taxon>Alphaproteobacteria</taxon>
        <taxon>Hyphomicrobiales</taxon>
        <taxon>Nitrobacteraceae</taxon>
        <taxon>Bradyrhizobium</taxon>
    </lineage>
</organism>
<dbReference type="Gene3D" id="2.40.10.10">
    <property type="entry name" value="Trypsin-like serine proteases"/>
    <property type="match status" value="1"/>
</dbReference>
<dbReference type="AlphaFoldDB" id="A0A1M7U7Z9"/>
<keyword evidence="2" id="KW-1185">Reference proteome</keyword>
<dbReference type="InterPro" id="IPR043504">
    <property type="entry name" value="Peptidase_S1_PA_chymotrypsin"/>
</dbReference>
<dbReference type="Pfam" id="PF13365">
    <property type="entry name" value="Trypsin_2"/>
    <property type="match status" value="1"/>
</dbReference>